<reference evidence="3" key="1">
    <citation type="journal article" date="2019" name="Int. J. Syst. Evol. Microbiol.">
        <title>The Global Catalogue of Microorganisms (GCM) 10K type strain sequencing project: providing services to taxonomists for standard genome sequencing and annotation.</title>
        <authorList>
            <consortium name="The Broad Institute Genomics Platform"/>
            <consortium name="The Broad Institute Genome Sequencing Center for Infectious Disease"/>
            <person name="Wu L."/>
            <person name="Ma J."/>
        </authorList>
    </citation>
    <scope>NUCLEOTIDE SEQUENCE [LARGE SCALE GENOMIC DNA]</scope>
    <source>
        <strain evidence="3">JCM 18198</strain>
    </source>
</reference>
<feature type="domain" description="Transposase IS4-like" evidence="1">
    <location>
        <begin position="2"/>
        <end position="118"/>
    </location>
</feature>
<evidence type="ECO:0000313" key="2">
    <source>
        <dbReference type="EMBL" id="GAA4766982.1"/>
    </source>
</evidence>
<dbReference type="SUPFAM" id="SSF53098">
    <property type="entry name" value="Ribonuclease H-like"/>
    <property type="match status" value="1"/>
</dbReference>
<dbReference type="InterPro" id="IPR012337">
    <property type="entry name" value="RNaseH-like_sf"/>
</dbReference>
<comment type="caution">
    <text evidence="2">The sequence shown here is derived from an EMBL/GenBank/DDBJ whole genome shotgun (WGS) entry which is preliminary data.</text>
</comment>
<dbReference type="Proteomes" id="UP001500141">
    <property type="component" value="Unassembled WGS sequence"/>
</dbReference>
<sequence length="119" mass="14533">MVFDRGLQARSVFEGFNNQNFIFVTRLNNYTRFQIVEEFQIVQKETERLSIERDLKVILFDKRNKKTTSFLRLIIAREKESNEIFYFLSNSNNLTSKEIVDIYKQRWEIEVFFKFIKQN</sequence>
<protein>
    <recommendedName>
        <fullName evidence="1">Transposase IS4-like domain-containing protein</fullName>
    </recommendedName>
</protein>
<organism evidence="2 3">
    <name type="scientific">Flavobacterium hankyongi</name>
    <dbReference type="NCBI Taxonomy" id="1176532"/>
    <lineage>
        <taxon>Bacteria</taxon>
        <taxon>Pseudomonadati</taxon>
        <taxon>Bacteroidota</taxon>
        <taxon>Flavobacteriia</taxon>
        <taxon>Flavobacteriales</taxon>
        <taxon>Flavobacteriaceae</taxon>
        <taxon>Flavobacterium</taxon>
    </lineage>
</organism>
<accession>A0ABP8ZWX0</accession>
<dbReference type="PANTHER" id="PTHR33258:SF1">
    <property type="entry name" value="TRANSPOSASE INSL FOR INSERTION SEQUENCE ELEMENT IS186A-RELATED"/>
    <property type="match status" value="1"/>
</dbReference>
<keyword evidence="3" id="KW-1185">Reference proteome</keyword>
<dbReference type="Pfam" id="PF01609">
    <property type="entry name" value="DDE_Tnp_1"/>
    <property type="match status" value="1"/>
</dbReference>
<dbReference type="InterPro" id="IPR002559">
    <property type="entry name" value="Transposase_11"/>
</dbReference>
<proteinExistence type="predicted"/>
<name>A0ABP8ZWX0_9FLAO</name>
<evidence type="ECO:0000313" key="3">
    <source>
        <dbReference type="Proteomes" id="UP001500141"/>
    </source>
</evidence>
<gene>
    <name evidence="2" type="ORF">GCM10023230_15910</name>
</gene>
<dbReference type="PANTHER" id="PTHR33258">
    <property type="entry name" value="TRANSPOSASE INSL FOR INSERTION SEQUENCE ELEMENT IS186A-RELATED"/>
    <property type="match status" value="1"/>
</dbReference>
<dbReference type="EMBL" id="BAABIP010000014">
    <property type="protein sequence ID" value="GAA4766982.1"/>
    <property type="molecule type" value="Genomic_DNA"/>
</dbReference>
<evidence type="ECO:0000259" key="1">
    <source>
        <dbReference type="Pfam" id="PF01609"/>
    </source>
</evidence>
<dbReference type="Gene3D" id="3.90.350.10">
    <property type="entry name" value="Transposase Inhibitor Protein From Tn5, Chain A, domain 1"/>
    <property type="match status" value="1"/>
</dbReference>